<accession>A0A4C1UJT4</accession>
<protein>
    <submittedName>
        <fullName evidence="1">Uncharacterized protein</fullName>
    </submittedName>
</protein>
<gene>
    <name evidence="1" type="ORF">EVAR_23455_1</name>
</gene>
<dbReference type="AlphaFoldDB" id="A0A4C1UJT4"/>
<dbReference type="EMBL" id="BGZK01000183">
    <property type="protein sequence ID" value="GBP26685.1"/>
    <property type="molecule type" value="Genomic_DNA"/>
</dbReference>
<dbReference type="Proteomes" id="UP000299102">
    <property type="component" value="Unassembled WGS sequence"/>
</dbReference>
<proteinExistence type="predicted"/>
<name>A0A4C1UJT4_EUMVA</name>
<comment type="caution">
    <text evidence="1">The sequence shown here is derived from an EMBL/GenBank/DDBJ whole genome shotgun (WGS) entry which is preliminary data.</text>
</comment>
<keyword evidence="2" id="KW-1185">Reference proteome</keyword>
<sequence>MCEYDDGNGGRGSSYKILWKPNSSPVISIESSTVRFEDDALDHRAAANALERIRESIRGKWGEANSDAY</sequence>
<evidence type="ECO:0000313" key="2">
    <source>
        <dbReference type="Proteomes" id="UP000299102"/>
    </source>
</evidence>
<reference evidence="1 2" key="1">
    <citation type="journal article" date="2019" name="Commun. Biol.">
        <title>The bagworm genome reveals a unique fibroin gene that provides high tensile strength.</title>
        <authorList>
            <person name="Kono N."/>
            <person name="Nakamura H."/>
            <person name="Ohtoshi R."/>
            <person name="Tomita M."/>
            <person name="Numata K."/>
            <person name="Arakawa K."/>
        </authorList>
    </citation>
    <scope>NUCLEOTIDE SEQUENCE [LARGE SCALE GENOMIC DNA]</scope>
</reference>
<organism evidence="1 2">
    <name type="scientific">Eumeta variegata</name>
    <name type="common">Bagworm moth</name>
    <name type="synonym">Eumeta japonica</name>
    <dbReference type="NCBI Taxonomy" id="151549"/>
    <lineage>
        <taxon>Eukaryota</taxon>
        <taxon>Metazoa</taxon>
        <taxon>Ecdysozoa</taxon>
        <taxon>Arthropoda</taxon>
        <taxon>Hexapoda</taxon>
        <taxon>Insecta</taxon>
        <taxon>Pterygota</taxon>
        <taxon>Neoptera</taxon>
        <taxon>Endopterygota</taxon>
        <taxon>Lepidoptera</taxon>
        <taxon>Glossata</taxon>
        <taxon>Ditrysia</taxon>
        <taxon>Tineoidea</taxon>
        <taxon>Psychidae</taxon>
        <taxon>Oiketicinae</taxon>
        <taxon>Eumeta</taxon>
    </lineage>
</organism>
<evidence type="ECO:0000313" key="1">
    <source>
        <dbReference type="EMBL" id="GBP26685.1"/>
    </source>
</evidence>